<feature type="non-terminal residue" evidence="1">
    <location>
        <position position="1"/>
    </location>
</feature>
<proteinExistence type="predicted"/>
<sequence length="111" mass="11552">LWSFFGSSSQPATHPNAPSAATGSPEDEITRRVHCGERLTELFGSWRDSDEDVPESVIAPPGGGDNRPGSICSLSFSTPARATASIGTSTLVGGMLGADAHASRFALRPPR</sequence>
<organism evidence="1 2">
    <name type="scientific">Coemansia helicoidea</name>
    <dbReference type="NCBI Taxonomy" id="1286919"/>
    <lineage>
        <taxon>Eukaryota</taxon>
        <taxon>Fungi</taxon>
        <taxon>Fungi incertae sedis</taxon>
        <taxon>Zoopagomycota</taxon>
        <taxon>Kickxellomycotina</taxon>
        <taxon>Kickxellomycetes</taxon>
        <taxon>Kickxellales</taxon>
        <taxon>Kickxellaceae</taxon>
        <taxon>Coemansia</taxon>
    </lineage>
</organism>
<keyword evidence="2" id="KW-1185">Reference proteome</keyword>
<comment type="caution">
    <text evidence="1">The sequence shown here is derived from an EMBL/GenBank/DDBJ whole genome shotgun (WGS) entry which is preliminary data.</text>
</comment>
<reference evidence="1" key="1">
    <citation type="submission" date="2022-07" db="EMBL/GenBank/DDBJ databases">
        <title>Phylogenomic reconstructions and comparative analyses of Kickxellomycotina fungi.</title>
        <authorList>
            <person name="Reynolds N.K."/>
            <person name="Stajich J.E."/>
            <person name="Barry K."/>
            <person name="Grigoriev I.V."/>
            <person name="Crous P."/>
            <person name="Smith M.E."/>
        </authorList>
    </citation>
    <scope>NUCLEOTIDE SEQUENCE</scope>
    <source>
        <strain evidence="1">BCRC 34780</strain>
    </source>
</reference>
<gene>
    <name evidence="1" type="ORF">H4R21_002813</name>
</gene>
<dbReference type="EMBL" id="JANBUN010000783">
    <property type="protein sequence ID" value="KAJ2801376.1"/>
    <property type="molecule type" value="Genomic_DNA"/>
</dbReference>
<evidence type="ECO:0000313" key="2">
    <source>
        <dbReference type="Proteomes" id="UP001140087"/>
    </source>
</evidence>
<accession>A0ACC1L5M8</accession>
<name>A0ACC1L5M8_9FUNG</name>
<evidence type="ECO:0000313" key="1">
    <source>
        <dbReference type="EMBL" id="KAJ2801376.1"/>
    </source>
</evidence>
<dbReference type="Proteomes" id="UP001140087">
    <property type="component" value="Unassembled WGS sequence"/>
</dbReference>
<protein>
    <submittedName>
        <fullName evidence="1">Uncharacterized protein</fullName>
    </submittedName>
</protein>
<feature type="non-terminal residue" evidence="1">
    <location>
        <position position="111"/>
    </location>
</feature>